<evidence type="ECO:0000313" key="2">
    <source>
        <dbReference type="EnsemblMetazoa" id="XP_020911538.2"/>
    </source>
</evidence>
<dbReference type="KEGG" id="epa:110249299"/>
<dbReference type="EnsemblMetazoa" id="XM_021055879.2">
    <property type="protein sequence ID" value="XP_020911538.2"/>
    <property type="gene ID" value="LOC110249299"/>
</dbReference>
<reference evidence="2" key="1">
    <citation type="submission" date="2022-11" db="UniProtKB">
        <authorList>
            <consortium name="EnsemblMetazoa"/>
        </authorList>
    </citation>
    <scope>IDENTIFICATION</scope>
</reference>
<dbReference type="GeneID" id="110249299"/>
<dbReference type="PANTHER" id="PTHR31424">
    <property type="entry name" value="PROTEIN CBG23806"/>
    <property type="match status" value="1"/>
</dbReference>
<evidence type="ECO:0000256" key="1">
    <source>
        <dbReference type="SAM" id="Coils"/>
    </source>
</evidence>
<dbReference type="RefSeq" id="XP_020911538.2">
    <property type="nucleotide sequence ID" value="XM_021055879.2"/>
</dbReference>
<protein>
    <submittedName>
        <fullName evidence="2">Uncharacterized protein</fullName>
    </submittedName>
</protein>
<accession>A0A913XZ47</accession>
<organism evidence="2 3">
    <name type="scientific">Exaiptasia diaphana</name>
    <name type="common">Tropical sea anemone</name>
    <name type="synonym">Aiptasia pulchella</name>
    <dbReference type="NCBI Taxonomy" id="2652724"/>
    <lineage>
        <taxon>Eukaryota</taxon>
        <taxon>Metazoa</taxon>
        <taxon>Cnidaria</taxon>
        <taxon>Anthozoa</taxon>
        <taxon>Hexacorallia</taxon>
        <taxon>Actiniaria</taxon>
        <taxon>Aiptasiidae</taxon>
        <taxon>Exaiptasia</taxon>
    </lineage>
</organism>
<dbReference type="OrthoDB" id="5983224at2759"/>
<dbReference type="Proteomes" id="UP000887567">
    <property type="component" value="Unplaced"/>
</dbReference>
<keyword evidence="1" id="KW-0175">Coiled coil</keyword>
<name>A0A913XZ47_EXADI</name>
<dbReference type="PANTHER" id="PTHR31424:SF3">
    <property type="entry name" value="RING-TYPE DOMAIN-CONTAINING PROTEIN"/>
    <property type="match status" value="1"/>
</dbReference>
<feature type="coiled-coil region" evidence="1">
    <location>
        <begin position="7"/>
        <end position="41"/>
    </location>
</feature>
<proteinExistence type="predicted"/>
<sequence>MLCSKENEELERRCENLFNELQQAKKINREEEDDYQKKTQENKYLKDYIEKTGLAMDLCNTGKTVSEVKERQKRRKIKELKSGVEKALWFAGTYGLNLTSATFSDVNGNDFPLSFTDNTKAKSYKNLSEEEKNRIKEVLFIQDKFCVGEAAYHELTMSEGGESLPRSYLIRQCKDSMNELCHIERTPGMAEGAQVNFKDELKKVLTSLISNRKEDENNESQSKIGKIKVKLSGDGAKMTRVTSFVILSFSILDDKDSVMSSKGNHTVAVIKGAESYELLETSCSDIFQDVNKLIKEKYIKIDGCDDPIEIEICMGGDYKFLLLIMGLKGATSDFACLWCKIFKALRYDMSKPMDFYITDKEMIRTLEDIKKCALKNSYSCEHVPLVNIPLENIVLDELHLMLRVTDKLTKNLILEAVNRDNKDSVEKTRSKNTMTYLDSLVKTICSCGISFSVWEKKNADGKASGVYDFTSLMGSEKKILLEKLPEKLSGVITPETSDSVIQLWKDFNNIYSHLLQMKSPTEDEIEKYFSEVKAWVDLFVKLGSQLEGYGKARVTTYIHAMAYHVPQFMRKHGGVKKFTGQGN</sequence>
<evidence type="ECO:0000313" key="3">
    <source>
        <dbReference type="Proteomes" id="UP000887567"/>
    </source>
</evidence>
<dbReference type="AlphaFoldDB" id="A0A913XZ47"/>
<dbReference type="OMA" id="VVWAINQ"/>
<keyword evidence="3" id="KW-1185">Reference proteome</keyword>